<reference evidence="3 4" key="2">
    <citation type="submission" date="2019-04" db="EMBL/GenBank/DDBJ databases">
        <title>The genome sequence of big-headed turtle.</title>
        <authorList>
            <person name="Gong S."/>
        </authorList>
    </citation>
    <scope>NUCLEOTIDE SEQUENCE [LARGE SCALE GENOMIC DNA]</scope>
    <source>
        <strain evidence="3">DO16091913</strain>
        <tissue evidence="3">Muscle</tissue>
    </source>
</reference>
<reference evidence="3 4" key="1">
    <citation type="submission" date="2019-04" db="EMBL/GenBank/DDBJ databases">
        <title>Draft genome of the big-headed turtle Platysternon megacephalum.</title>
        <authorList>
            <person name="Gong S."/>
        </authorList>
    </citation>
    <scope>NUCLEOTIDE SEQUENCE [LARGE SCALE GENOMIC DNA]</scope>
    <source>
        <strain evidence="3">DO16091913</strain>
        <tissue evidence="3">Muscle</tissue>
    </source>
</reference>
<dbReference type="GO" id="GO:0042157">
    <property type="term" value="P:lipoprotein metabolic process"/>
    <property type="evidence" value="ECO:0007669"/>
    <property type="project" value="InterPro"/>
</dbReference>
<keyword evidence="3" id="KW-0449">Lipoprotein</keyword>
<feature type="region of interest" description="Disordered" evidence="2">
    <location>
        <begin position="215"/>
        <end position="259"/>
    </location>
</feature>
<comment type="caution">
    <text evidence="3">The sequence shown here is derived from an EMBL/GenBank/DDBJ whole genome shotgun (WGS) entry which is preliminary data.</text>
</comment>
<name>A0A4D9DRD8_9SAUR</name>
<dbReference type="GO" id="GO:0006869">
    <property type="term" value="P:lipid transport"/>
    <property type="evidence" value="ECO:0007669"/>
    <property type="project" value="InterPro"/>
</dbReference>
<protein>
    <submittedName>
        <fullName evidence="3">Apolipoprotein L1</fullName>
    </submittedName>
</protein>
<dbReference type="GO" id="GO:0005576">
    <property type="term" value="C:extracellular region"/>
    <property type="evidence" value="ECO:0007669"/>
    <property type="project" value="InterPro"/>
</dbReference>
<accession>A0A4D9DRD8</accession>
<dbReference type="PANTHER" id="PTHR14096">
    <property type="entry name" value="APOLIPOPROTEIN L"/>
    <property type="match status" value="1"/>
</dbReference>
<dbReference type="EMBL" id="QXTE01000310">
    <property type="protein sequence ID" value="TFJ99718.1"/>
    <property type="molecule type" value="Genomic_DNA"/>
</dbReference>
<evidence type="ECO:0000256" key="1">
    <source>
        <dbReference type="ARBA" id="ARBA00010090"/>
    </source>
</evidence>
<dbReference type="STRING" id="55544.A0A4D9DRD8"/>
<dbReference type="Proteomes" id="UP000297703">
    <property type="component" value="Unassembled WGS sequence"/>
</dbReference>
<dbReference type="InterPro" id="IPR008405">
    <property type="entry name" value="ApoL"/>
</dbReference>
<dbReference type="PANTHER" id="PTHR14096:SF28">
    <property type="entry name" value="APOLIPOPROTEIN L, 1-RELATED"/>
    <property type="match status" value="1"/>
</dbReference>
<proteinExistence type="inferred from homology"/>
<evidence type="ECO:0000313" key="4">
    <source>
        <dbReference type="Proteomes" id="UP000297703"/>
    </source>
</evidence>
<dbReference type="Pfam" id="PF05461">
    <property type="entry name" value="ApoL"/>
    <property type="match status" value="1"/>
</dbReference>
<dbReference type="GO" id="GO:0016020">
    <property type="term" value="C:membrane"/>
    <property type="evidence" value="ECO:0007669"/>
    <property type="project" value="TreeGrafter"/>
</dbReference>
<organism evidence="3 4">
    <name type="scientific">Platysternon megacephalum</name>
    <name type="common">big-headed turtle</name>
    <dbReference type="NCBI Taxonomy" id="55544"/>
    <lineage>
        <taxon>Eukaryota</taxon>
        <taxon>Metazoa</taxon>
        <taxon>Chordata</taxon>
        <taxon>Craniata</taxon>
        <taxon>Vertebrata</taxon>
        <taxon>Euteleostomi</taxon>
        <taxon>Archelosauria</taxon>
        <taxon>Testudinata</taxon>
        <taxon>Testudines</taxon>
        <taxon>Cryptodira</taxon>
        <taxon>Durocryptodira</taxon>
        <taxon>Testudinoidea</taxon>
        <taxon>Platysternidae</taxon>
        <taxon>Platysternon</taxon>
    </lineage>
</organism>
<gene>
    <name evidence="3" type="ORF">DR999_PMT18232</name>
</gene>
<comment type="similarity">
    <text evidence="1">Belongs to the apolipoprotein L family.</text>
</comment>
<dbReference type="AlphaFoldDB" id="A0A4D9DRD8"/>
<dbReference type="OrthoDB" id="6363454at2759"/>
<keyword evidence="4" id="KW-1185">Reference proteome</keyword>
<sequence length="324" mass="36091">MQRVFSSRMSSGASSISEENLDDNLEISKHLKRILVDKFVTDLNAEDLMMVKQALIYLERNPESIGDFLKQFPEQRNKVESCIRCLEEMVDNADKVHKICATISTATNTMGFISSIFNLVKEGGRLCLGLEVLGDVANISSVIYKILYHFQIKAKVEELLKQYKNSLNYLKISNEEDCELEAFQKTQTWCSYWKDFISGAGSAYGLHRNITKLNKSTQQKANPSSGSEGSSITSTTRQSKAMESDSAETPPAAPKGNWQKDVAIATPASINKACVIKKGFTHLAEEGKGETGAEIRKIAEKLKMKLEAISLLYTAYMELIDMAN</sequence>
<dbReference type="GO" id="GO:0008289">
    <property type="term" value="F:lipid binding"/>
    <property type="evidence" value="ECO:0007669"/>
    <property type="project" value="InterPro"/>
</dbReference>
<evidence type="ECO:0000313" key="3">
    <source>
        <dbReference type="EMBL" id="TFJ99718.1"/>
    </source>
</evidence>
<feature type="compositionally biased region" description="Low complexity" evidence="2">
    <location>
        <begin position="224"/>
        <end position="236"/>
    </location>
</feature>
<evidence type="ECO:0000256" key="2">
    <source>
        <dbReference type="SAM" id="MobiDB-lite"/>
    </source>
</evidence>